<proteinExistence type="predicted"/>
<sequence>MRLDSKRIVGRYEYKRSDRCPDVIFARMRDAEPRYSSKKPRLAETVDTSFEWADVKCAFKLKRAHATITTRAPRNYMVDDKLEEYQPFLGGLLQQAKEEILDQAPALDLKTIPPSETVSDVHETMLASDDSYPLPPDAQLSVYAAERLGSLPCVTHTVGILIEGAF</sequence>
<dbReference type="EMBL" id="KZ857441">
    <property type="protein sequence ID" value="RDX45108.1"/>
    <property type="molecule type" value="Genomic_DNA"/>
</dbReference>
<protein>
    <submittedName>
        <fullName evidence="1">Uncharacterized protein</fullName>
    </submittedName>
</protein>
<name>A0A371CXV2_9APHY</name>
<evidence type="ECO:0000313" key="1">
    <source>
        <dbReference type="EMBL" id="RDX45108.1"/>
    </source>
</evidence>
<gene>
    <name evidence="1" type="ORF">OH76DRAFT_1020425</name>
</gene>
<accession>A0A371CXV2</accession>
<keyword evidence="2" id="KW-1185">Reference proteome</keyword>
<evidence type="ECO:0000313" key="2">
    <source>
        <dbReference type="Proteomes" id="UP000256964"/>
    </source>
</evidence>
<dbReference type="Proteomes" id="UP000256964">
    <property type="component" value="Unassembled WGS sequence"/>
</dbReference>
<dbReference type="AlphaFoldDB" id="A0A371CXV2"/>
<reference evidence="1 2" key="1">
    <citation type="journal article" date="2018" name="Biotechnol. Biofuels">
        <title>Integrative visual omics of the white-rot fungus Polyporus brumalis exposes the biotechnological potential of its oxidative enzymes for delignifying raw plant biomass.</title>
        <authorList>
            <person name="Miyauchi S."/>
            <person name="Rancon A."/>
            <person name="Drula E."/>
            <person name="Hage H."/>
            <person name="Chaduli D."/>
            <person name="Favel A."/>
            <person name="Grisel S."/>
            <person name="Henrissat B."/>
            <person name="Herpoel-Gimbert I."/>
            <person name="Ruiz-Duenas F.J."/>
            <person name="Chevret D."/>
            <person name="Hainaut M."/>
            <person name="Lin J."/>
            <person name="Wang M."/>
            <person name="Pangilinan J."/>
            <person name="Lipzen A."/>
            <person name="Lesage-Meessen L."/>
            <person name="Navarro D."/>
            <person name="Riley R."/>
            <person name="Grigoriev I.V."/>
            <person name="Zhou S."/>
            <person name="Raouche S."/>
            <person name="Rosso M.N."/>
        </authorList>
    </citation>
    <scope>NUCLEOTIDE SEQUENCE [LARGE SCALE GENOMIC DNA]</scope>
    <source>
        <strain evidence="1 2">BRFM 1820</strain>
    </source>
</reference>
<organism evidence="1 2">
    <name type="scientific">Lentinus brumalis</name>
    <dbReference type="NCBI Taxonomy" id="2498619"/>
    <lineage>
        <taxon>Eukaryota</taxon>
        <taxon>Fungi</taxon>
        <taxon>Dikarya</taxon>
        <taxon>Basidiomycota</taxon>
        <taxon>Agaricomycotina</taxon>
        <taxon>Agaricomycetes</taxon>
        <taxon>Polyporales</taxon>
        <taxon>Polyporaceae</taxon>
        <taxon>Lentinus</taxon>
    </lineage>
</organism>